<evidence type="ECO:0000313" key="2">
    <source>
        <dbReference type="Proteomes" id="UP000615026"/>
    </source>
</evidence>
<accession>A0A928ZZ01</accession>
<dbReference type="AlphaFoldDB" id="A0A928ZZ01"/>
<comment type="caution">
    <text evidence="1">The sequence shown here is derived from an EMBL/GenBank/DDBJ whole genome shotgun (WGS) entry which is preliminary data.</text>
</comment>
<proteinExistence type="predicted"/>
<dbReference type="EMBL" id="JADEXP010000361">
    <property type="protein sequence ID" value="MBE9070030.1"/>
    <property type="molecule type" value="Genomic_DNA"/>
</dbReference>
<reference evidence="1" key="1">
    <citation type="submission" date="2020-10" db="EMBL/GenBank/DDBJ databases">
        <authorList>
            <person name="Castelo-Branco R."/>
            <person name="Eusebio N."/>
            <person name="Adriana R."/>
            <person name="Vieira A."/>
            <person name="Brugerolle De Fraissinette N."/>
            <person name="Rezende De Castro R."/>
            <person name="Schneider M.P."/>
            <person name="Vasconcelos V."/>
            <person name="Leao P.N."/>
        </authorList>
    </citation>
    <scope>NUCLEOTIDE SEQUENCE</scope>
    <source>
        <strain evidence="1">LEGE 11479</strain>
    </source>
</reference>
<dbReference type="Proteomes" id="UP000615026">
    <property type="component" value="Unassembled WGS sequence"/>
</dbReference>
<protein>
    <submittedName>
        <fullName evidence="1">Uncharacterized protein</fullName>
    </submittedName>
</protein>
<name>A0A928ZZ01_LEPEC</name>
<organism evidence="1 2">
    <name type="scientific">Leptolyngbya cf. ectocarpi LEGE 11479</name>
    <dbReference type="NCBI Taxonomy" id="1828722"/>
    <lineage>
        <taxon>Bacteria</taxon>
        <taxon>Bacillati</taxon>
        <taxon>Cyanobacteriota</taxon>
        <taxon>Cyanophyceae</taxon>
        <taxon>Leptolyngbyales</taxon>
        <taxon>Leptolyngbyaceae</taxon>
        <taxon>Leptolyngbya group</taxon>
        <taxon>Leptolyngbya</taxon>
    </lineage>
</organism>
<keyword evidence="2" id="KW-1185">Reference proteome</keyword>
<evidence type="ECO:0000313" key="1">
    <source>
        <dbReference type="EMBL" id="MBE9070030.1"/>
    </source>
</evidence>
<gene>
    <name evidence="1" type="ORF">IQ260_25645</name>
</gene>
<feature type="non-terminal residue" evidence="1">
    <location>
        <position position="57"/>
    </location>
</feature>
<sequence>MDRYIDDSFTQAERMAIASSLAQTVMLSMRLETIDSATDIVGSKLSGLSKDVSVGLE</sequence>